<dbReference type="Pfam" id="PF00550">
    <property type="entry name" value="PP-binding"/>
    <property type="match status" value="1"/>
</dbReference>
<proteinExistence type="predicted"/>
<gene>
    <name evidence="4" type="primary">dltA_6</name>
    <name evidence="4" type="ORF">SAMEA3906486_05222</name>
</gene>
<dbReference type="SMART" id="SM00823">
    <property type="entry name" value="PKS_PP"/>
    <property type="match status" value="1"/>
</dbReference>
<dbReference type="PROSITE" id="PS00455">
    <property type="entry name" value="AMP_BINDING"/>
    <property type="match status" value="1"/>
</dbReference>
<dbReference type="OrthoDB" id="8826085at2"/>
<dbReference type="InterPro" id="IPR045851">
    <property type="entry name" value="AMP-bd_C_sf"/>
</dbReference>
<dbReference type="Gene3D" id="3.30.300.30">
    <property type="match status" value="1"/>
</dbReference>
<dbReference type="PANTHER" id="PTHR45527:SF1">
    <property type="entry name" value="FATTY ACID SYNTHASE"/>
    <property type="match status" value="1"/>
</dbReference>
<dbReference type="GO" id="GO:0072330">
    <property type="term" value="P:monocarboxylic acid biosynthetic process"/>
    <property type="evidence" value="ECO:0007669"/>
    <property type="project" value="UniProtKB-ARBA"/>
</dbReference>
<dbReference type="FunFam" id="2.30.38.10:FF:000001">
    <property type="entry name" value="Non-ribosomal peptide synthetase PvdI"/>
    <property type="match status" value="1"/>
</dbReference>
<dbReference type="GO" id="GO:0047527">
    <property type="term" value="F:2,3-dihydroxybenzoate-serine ligase activity"/>
    <property type="evidence" value="ECO:0007669"/>
    <property type="project" value="TreeGrafter"/>
</dbReference>
<dbReference type="Pfam" id="PF13193">
    <property type="entry name" value="AMP-binding_C"/>
    <property type="match status" value="1"/>
</dbReference>
<dbReference type="InterPro" id="IPR020806">
    <property type="entry name" value="PKS_PP-bd"/>
</dbReference>
<dbReference type="SUPFAM" id="SSF47336">
    <property type="entry name" value="ACP-like"/>
    <property type="match status" value="1"/>
</dbReference>
<sequence length="1114" mass="119752">MDRLAAERLMHRFANATPEQRAQFYQRMRDEGISPAQLPLIPRPIQGGPQGLSHAQARLWFIWNLDRLGNAYHIVRALRLSGPLDGQALQSALSELAARHESLRTVFRAGEGGEGEAVVLPSAPPELARWDLRGQEDALAQARGLAQQVADTPFDLCQGPLLRAGLVRLDEQDYVLVLAMHHIVSDAWSMGVLVEELVARYMAHAAPGTARQWPALPVQYADYAAWQRNWLDAGERERQLAYWREALAWEEGVPPTVRLSADHPRRADGRYRAANETVTLDAPLARSLREVAQAHEASLFMVLLAGFMALLHRYTGQDTLRLGVPIANRHRRETEGLIGLFVNTQLLQARVDGRTTLAGVLARVRAAALGAQAHQDLPYEQLVESLRQARGSHPGALFEVMYNHLQSAPSDQRRRVGSLDIAEYPLEGRSAQCELVLTTTEDGTGAIRAVLTYARELFEAPRMRRLGGHYLEMLRALARDAGQAVADVVLLAPDEDAELRAWGEGAPREAEALPVHARVEAHAARKPDAVALVSGGRTLSYAELNRRANRVAHRLIALGVGPDVQVGVALPRSVAMVVALLGILKAGGAYVPLDPDYPAQRLADMARDADIALLLVDADTGTPAAGWTPVRRLRMADTGLEEAQDHAGHESNPGVPVHADHPIYVMYTSGSTGRPKGVVAVHRGVDRLVGGARYARLDETVRMLQFAPLAFDASTLEIWGTLCNGGTLVQAPAGPLGLADLAGVLRGQSVNTAWLTAALFNQLVTHQADALAGLGQLITGGEAMSAHHAALARQAMPHGELINGYGPTETTTFAACRRVDDLDLARGAVPVGTPIGCTRCVLLDQTLQPVPAGVAAELYIGADGLARGYLGQAGMTASRFVADPCGPPGARLYRTGDLARWRHDGQLEYLGRLDGQVKLHGHRIEMGEVESALLRQPGVAQAAAAVRAGALVAYVVAGGDARPDTAALRRALREALPAYLVPSAIGVLRAIPLTGNGKIDRAALPDIEDAAAARQAPQGETEMALADLWRDVLQAGPVGRDQTFFSVGGHSLAAMRLQARVRERFGVDLPLRLFFEQATVASLAGEIDAARGREQAGEQDELASMAALLAGLEN</sequence>
<keyword evidence="1" id="KW-0596">Phosphopantetheine</keyword>
<evidence type="ECO:0000313" key="5">
    <source>
        <dbReference type="Proteomes" id="UP000076848"/>
    </source>
</evidence>
<dbReference type="AlphaFoldDB" id="A0A157SVN1"/>
<organism evidence="4 5">
    <name type="scientific">Bordetella ansorpii</name>
    <dbReference type="NCBI Taxonomy" id="288768"/>
    <lineage>
        <taxon>Bacteria</taxon>
        <taxon>Pseudomonadati</taxon>
        <taxon>Pseudomonadota</taxon>
        <taxon>Betaproteobacteria</taxon>
        <taxon>Burkholderiales</taxon>
        <taxon>Alcaligenaceae</taxon>
        <taxon>Bordetella</taxon>
    </lineage>
</organism>
<dbReference type="EMBL" id="FKIF01000010">
    <property type="protein sequence ID" value="SAI74507.1"/>
    <property type="molecule type" value="Genomic_DNA"/>
</dbReference>
<dbReference type="InterPro" id="IPR001242">
    <property type="entry name" value="Condensation_dom"/>
</dbReference>
<dbReference type="InterPro" id="IPR000873">
    <property type="entry name" value="AMP-dep_synth/lig_dom"/>
</dbReference>
<dbReference type="RefSeq" id="WP_066133833.1">
    <property type="nucleotide sequence ID" value="NZ_FKIF01000010.1"/>
</dbReference>
<protein>
    <submittedName>
        <fullName evidence="4">D-alanine--D-alanine ligase</fullName>
    </submittedName>
</protein>
<dbReference type="STRING" id="288768.SAMEA3906486_05222"/>
<evidence type="ECO:0000256" key="1">
    <source>
        <dbReference type="ARBA" id="ARBA00022450"/>
    </source>
</evidence>
<dbReference type="GO" id="GO:0043041">
    <property type="term" value="P:amino acid activation for nonribosomal peptide biosynthetic process"/>
    <property type="evidence" value="ECO:0007669"/>
    <property type="project" value="TreeGrafter"/>
</dbReference>
<dbReference type="Proteomes" id="UP000076848">
    <property type="component" value="Unassembled WGS sequence"/>
</dbReference>
<dbReference type="CDD" id="cd12117">
    <property type="entry name" value="A_NRPS_Srf_like"/>
    <property type="match status" value="1"/>
</dbReference>
<dbReference type="GO" id="GO:0031177">
    <property type="term" value="F:phosphopantetheine binding"/>
    <property type="evidence" value="ECO:0007669"/>
    <property type="project" value="InterPro"/>
</dbReference>
<dbReference type="Gene3D" id="2.30.38.10">
    <property type="entry name" value="Luciferase, Domain 3"/>
    <property type="match status" value="1"/>
</dbReference>
<feature type="domain" description="Carrier" evidence="3">
    <location>
        <begin position="1016"/>
        <end position="1091"/>
    </location>
</feature>
<dbReference type="GO" id="GO:0005829">
    <property type="term" value="C:cytosol"/>
    <property type="evidence" value="ECO:0007669"/>
    <property type="project" value="TreeGrafter"/>
</dbReference>
<dbReference type="InterPro" id="IPR023213">
    <property type="entry name" value="CAT-like_dom_sf"/>
</dbReference>
<evidence type="ECO:0000256" key="2">
    <source>
        <dbReference type="ARBA" id="ARBA00022553"/>
    </source>
</evidence>
<dbReference type="SUPFAM" id="SSF52777">
    <property type="entry name" value="CoA-dependent acyltransferases"/>
    <property type="match status" value="2"/>
</dbReference>
<dbReference type="GO" id="GO:0009239">
    <property type="term" value="P:enterobactin biosynthetic process"/>
    <property type="evidence" value="ECO:0007669"/>
    <property type="project" value="TreeGrafter"/>
</dbReference>
<keyword evidence="2" id="KW-0597">Phosphoprotein</keyword>
<dbReference type="InterPro" id="IPR010071">
    <property type="entry name" value="AA_adenyl_dom"/>
</dbReference>
<name>A0A157SVN1_9BORD</name>
<dbReference type="GO" id="GO:0009366">
    <property type="term" value="C:enterobactin synthetase complex"/>
    <property type="evidence" value="ECO:0007669"/>
    <property type="project" value="TreeGrafter"/>
</dbReference>
<dbReference type="InterPro" id="IPR020845">
    <property type="entry name" value="AMP-binding_CS"/>
</dbReference>
<dbReference type="Gene3D" id="1.10.1200.10">
    <property type="entry name" value="ACP-like"/>
    <property type="match status" value="1"/>
</dbReference>
<dbReference type="Pfam" id="PF00668">
    <property type="entry name" value="Condensation"/>
    <property type="match status" value="1"/>
</dbReference>
<dbReference type="SUPFAM" id="SSF56801">
    <property type="entry name" value="Acetyl-CoA synthetase-like"/>
    <property type="match status" value="1"/>
</dbReference>
<dbReference type="FunFam" id="3.40.50.980:FF:000001">
    <property type="entry name" value="Non-ribosomal peptide synthetase"/>
    <property type="match status" value="1"/>
</dbReference>
<reference evidence="4 5" key="1">
    <citation type="submission" date="2016-04" db="EMBL/GenBank/DDBJ databases">
        <authorList>
            <consortium name="Pathogen Informatics"/>
        </authorList>
    </citation>
    <scope>NUCLEOTIDE SEQUENCE [LARGE SCALE GENOMIC DNA]</scope>
    <source>
        <strain evidence="4 5">H050680373</strain>
    </source>
</reference>
<dbReference type="Gene3D" id="3.40.50.980">
    <property type="match status" value="2"/>
</dbReference>
<dbReference type="FunFam" id="1.10.1200.10:FF:000016">
    <property type="entry name" value="Non-ribosomal peptide synthase"/>
    <property type="match status" value="1"/>
</dbReference>
<dbReference type="NCBIfam" id="TIGR01733">
    <property type="entry name" value="AA-adenyl-dom"/>
    <property type="match status" value="1"/>
</dbReference>
<dbReference type="InterPro" id="IPR025110">
    <property type="entry name" value="AMP-bd_C"/>
</dbReference>
<dbReference type="Gene3D" id="3.30.559.10">
    <property type="entry name" value="Chloramphenicol acetyltransferase-like domain"/>
    <property type="match status" value="1"/>
</dbReference>
<evidence type="ECO:0000259" key="3">
    <source>
        <dbReference type="PROSITE" id="PS50075"/>
    </source>
</evidence>
<dbReference type="PANTHER" id="PTHR45527">
    <property type="entry name" value="NONRIBOSOMAL PEPTIDE SYNTHETASE"/>
    <property type="match status" value="1"/>
</dbReference>
<keyword evidence="4" id="KW-0436">Ligase</keyword>
<dbReference type="PROSITE" id="PS50075">
    <property type="entry name" value="CARRIER"/>
    <property type="match status" value="1"/>
</dbReference>
<dbReference type="InterPro" id="IPR036736">
    <property type="entry name" value="ACP-like_sf"/>
</dbReference>
<dbReference type="InterPro" id="IPR009081">
    <property type="entry name" value="PP-bd_ACP"/>
</dbReference>
<dbReference type="Pfam" id="PF00501">
    <property type="entry name" value="AMP-binding"/>
    <property type="match status" value="1"/>
</dbReference>
<evidence type="ECO:0000313" key="4">
    <source>
        <dbReference type="EMBL" id="SAI74507.1"/>
    </source>
</evidence>
<accession>A0A157SVN1</accession>
<keyword evidence="5" id="KW-1185">Reference proteome</keyword>
<dbReference type="Gene3D" id="3.30.559.30">
    <property type="entry name" value="Nonribosomal peptide synthetase, condensation domain"/>
    <property type="match status" value="1"/>
</dbReference>
<dbReference type="CDD" id="cd19531">
    <property type="entry name" value="LCL_NRPS-like"/>
    <property type="match status" value="1"/>
</dbReference>